<dbReference type="InterPro" id="IPR003736">
    <property type="entry name" value="PAAI_dom"/>
</dbReference>
<dbReference type="PANTHER" id="PTHR43240">
    <property type="entry name" value="1,4-DIHYDROXY-2-NAPHTHOYL-COA THIOESTERASE 1"/>
    <property type="match status" value="1"/>
</dbReference>
<dbReference type="InterPro" id="IPR029069">
    <property type="entry name" value="HotDog_dom_sf"/>
</dbReference>
<evidence type="ECO:0000313" key="5">
    <source>
        <dbReference type="Proteomes" id="UP000065151"/>
    </source>
</evidence>
<feature type="domain" description="Thioesterase" evidence="3">
    <location>
        <begin position="60"/>
        <end position="137"/>
    </location>
</feature>
<dbReference type="GO" id="GO:0061522">
    <property type="term" value="F:1,4-dihydroxy-2-naphthoyl-CoA thioesterase activity"/>
    <property type="evidence" value="ECO:0007669"/>
    <property type="project" value="TreeGrafter"/>
</dbReference>
<protein>
    <submittedName>
        <fullName evidence="4">Thioesterase</fullName>
    </submittedName>
</protein>
<dbReference type="Pfam" id="PF03061">
    <property type="entry name" value="4HBT"/>
    <property type="match status" value="1"/>
</dbReference>
<evidence type="ECO:0000259" key="3">
    <source>
        <dbReference type="Pfam" id="PF03061"/>
    </source>
</evidence>
<dbReference type="STRING" id="121292.AU252_15045"/>
<evidence type="ECO:0000256" key="1">
    <source>
        <dbReference type="ARBA" id="ARBA00008324"/>
    </source>
</evidence>
<name>A0A0U3QAS2_9MICC</name>
<organism evidence="4">
    <name type="scientific">Pseudarthrobacter sulfonivorans</name>
    <dbReference type="NCBI Taxonomy" id="121292"/>
    <lineage>
        <taxon>Bacteria</taxon>
        <taxon>Bacillati</taxon>
        <taxon>Actinomycetota</taxon>
        <taxon>Actinomycetes</taxon>
        <taxon>Micrococcales</taxon>
        <taxon>Micrococcaceae</taxon>
        <taxon>Pseudarthrobacter</taxon>
    </lineage>
</organism>
<dbReference type="PANTHER" id="PTHR43240:SF5">
    <property type="entry name" value="1,4-DIHYDROXY-2-NAPHTHOYL-COA THIOESTERASE 1"/>
    <property type="match status" value="1"/>
</dbReference>
<dbReference type="KEGG" id="psul:AU252_15045"/>
<reference evidence="4 5" key="1">
    <citation type="submission" date="2015-12" db="EMBL/GenBank/DDBJ databases">
        <authorList>
            <person name="Shamseldin A."/>
            <person name="Moawad H."/>
            <person name="Abd El-Rahim W.M."/>
            <person name="Sadowsky M.J."/>
        </authorList>
    </citation>
    <scope>NUCLEOTIDE SEQUENCE [LARGE SCALE GENOMIC DNA]</scope>
    <source>
        <strain evidence="4 5">Ar51</strain>
    </source>
</reference>
<dbReference type="NCBIfam" id="TIGR00369">
    <property type="entry name" value="unchar_dom_1"/>
    <property type="match status" value="1"/>
</dbReference>
<gene>
    <name evidence="4" type="ORF">AU252_15045</name>
</gene>
<dbReference type="Gene3D" id="3.10.129.10">
    <property type="entry name" value="Hotdog Thioesterase"/>
    <property type="match status" value="1"/>
</dbReference>
<dbReference type="InterPro" id="IPR006683">
    <property type="entry name" value="Thioestr_dom"/>
</dbReference>
<accession>A0A0U3QAS2</accession>
<dbReference type="AlphaFoldDB" id="A0A0U3QAS2"/>
<dbReference type="Proteomes" id="UP000065151">
    <property type="component" value="Chromosome"/>
</dbReference>
<dbReference type="SUPFAM" id="SSF54637">
    <property type="entry name" value="Thioesterase/thiol ester dehydrase-isomerase"/>
    <property type="match status" value="1"/>
</dbReference>
<dbReference type="EMBL" id="CP013747">
    <property type="protein sequence ID" value="ALV42298.1"/>
    <property type="molecule type" value="Genomic_DNA"/>
</dbReference>
<evidence type="ECO:0000256" key="2">
    <source>
        <dbReference type="ARBA" id="ARBA00022801"/>
    </source>
</evidence>
<sequence length="151" mass="15732">MTALSPDAAAPDTTPGATPVATPWKIVLGELDEKMGVKILEESVERVVATMPVEGNRQSFGLLHGGASLAVGEAVGSWAAVIHASTLGKTAVGVDVSATHHRSAREGQITITATPIYLGGTLTTHEVLITNDAGQRLCTLRITNLLMKPKK</sequence>
<dbReference type="GO" id="GO:0005829">
    <property type="term" value="C:cytosol"/>
    <property type="evidence" value="ECO:0007669"/>
    <property type="project" value="TreeGrafter"/>
</dbReference>
<keyword evidence="2" id="KW-0378">Hydrolase</keyword>
<evidence type="ECO:0000313" key="4">
    <source>
        <dbReference type="EMBL" id="ALV42298.1"/>
    </source>
</evidence>
<comment type="similarity">
    <text evidence="1">Belongs to the thioesterase PaaI family.</text>
</comment>
<proteinExistence type="inferred from homology"/>
<dbReference type="CDD" id="cd03443">
    <property type="entry name" value="PaaI_thioesterase"/>
    <property type="match status" value="1"/>
</dbReference>